<sequence length="226" mass="25838">WFSVVDLKDAFWTCPLAEESRDIFAFEWEDPNTGRKQQLRWTRLPQGFTELPNLFGQALETILQAFPTPPEIQIIQYVDDLFLSGEAESEVRKATIKLLNFLGEKGLRVSKGKLQFVESEIKYLGHLISKGSRELNPERIEGILSLPPPSSKREIRKLLGLLAHCRLRIEGSTLAVKFLYEKLTEGDDTKWTKEDNGKLEELKLKLASVPALSLPSLEKLFHLYVN</sequence>
<feature type="non-terminal residue" evidence="4">
    <location>
        <position position="226"/>
    </location>
</feature>
<dbReference type="GO" id="GO:0004523">
    <property type="term" value="F:RNA-DNA hybrid ribonuclease activity"/>
    <property type="evidence" value="ECO:0007669"/>
    <property type="project" value="UniProtKB-EC"/>
</dbReference>
<dbReference type="EC" id="3.1.26.4" evidence="2"/>
<dbReference type="InterPro" id="IPR043128">
    <property type="entry name" value="Rev_trsase/Diguanyl_cyclase"/>
</dbReference>
<dbReference type="PANTHER" id="PTHR33064">
    <property type="entry name" value="POL PROTEIN"/>
    <property type="match status" value="1"/>
</dbReference>
<comment type="similarity">
    <text evidence="1">Belongs to the beta type-B retroviral polymerase family. HERV class-II K(HML-2) pol subfamily.</text>
</comment>
<feature type="non-terminal residue" evidence="4">
    <location>
        <position position="1"/>
    </location>
</feature>
<dbReference type="STRING" id="85066.A0A091EQX8"/>
<reference evidence="4 5" key="1">
    <citation type="submission" date="2014-04" db="EMBL/GenBank/DDBJ databases">
        <title>Genome evolution of avian class.</title>
        <authorList>
            <person name="Zhang G."/>
            <person name="Li C."/>
        </authorList>
    </citation>
    <scope>NUCLEOTIDE SEQUENCE [LARGE SCALE GENOMIC DNA]</scope>
    <source>
        <strain evidence="4">BGI_N302</strain>
    </source>
</reference>
<keyword evidence="5" id="KW-1185">Reference proteome</keyword>
<dbReference type="AlphaFoldDB" id="A0A091EQX8"/>
<evidence type="ECO:0000259" key="3">
    <source>
        <dbReference type="PROSITE" id="PS50878"/>
    </source>
</evidence>
<accession>A0A091EQX8</accession>
<dbReference type="PROSITE" id="PS50878">
    <property type="entry name" value="RT_POL"/>
    <property type="match status" value="1"/>
</dbReference>
<dbReference type="Pfam" id="PF00078">
    <property type="entry name" value="RVT_1"/>
    <property type="match status" value="1"/>
</dbReference>
<dbReference type="Proteomes" id="UP000052976">
    <property type="component" value="Unassembled WGS sequence"/>
</dbReference>
<evidence type="ECO:0000256" key="1">
    <source>
        <dbReference type="ARBA" id="ARBA00010879"/>
    </source>
</evidence>
<proteinExistence type="inferred from homology"/>
<dbReference type="InterPro" id="IPR000477">
    <property type="entry name" value="RT_dom"/>
</dbReference>
<feature type="domain" description="Reverse transcriptase" evidence="3">
    <location>
        <begin position="1"/>
        <end position="128"/>
    </location>
</feature>
<dbReference type="EMBL" id="KK718925">
    <property type="protein sequence ID" value="KFO60293.1"/>
    <property type="molecule type" value="Genomic_DNA"/>
</dbReference>
<organism evidence="4 5">
    <name type="scientific">Corvus brachyrhynchos</name>
    <name type="common">American crow</name>
    <dbReference type="NCBI Taxonomy" id="85066"/>
    <lineage>
        <taxon>Eukaryota</taxon>
        <taxon>Metazoa</taxon>
        <taxon>Chordata</taxon>
        <taxon>Craniata</taxon>
        <taxon>Vertebrata</taxon>
        <taxon>Euteleostomi</taxon>
        <taxon>Archelosauria</taxon>
        <taxon>Archosauria</taxon>
        <taxon>Dinosauria</taxon>
        <taxon>Saurischia</taxon>
        <taxon>Theropoda</taxon>
        <taxon>Coelurosauria</taxon>
        <taxon>Aves</taxon>
        <taxon>Neognathae</taxon>
        <taxon>Neoaves</taxon>
        <taxon>Telluraves</taxon>
        <taxon>Australaves</taxon>
        <taxon>Passeriformes</taxon>
        <taxon>Corvoidea</taxon>
        <taxon>Corvidae</taxon>
        <taxon>Corvus</taxon>
    </lineage>
</organism>
<gene>
    <name evidence="4" type="ORF">N302_16182</name>
</gene>
<dbReference type="Gene3D" id="3.30.70.270">
    <property type="match status" value="2"/>
</dbReference>
<dbReference type="Gene3D" id="3.10.10.10">
    <property type="entry name" value="HIV Type 1 Reverse Transcriptase, subunit A, domain 1"/>
    <property type="match status" value="1"/>
</dbReference>
<name>A0A091EQX8_CORBR</name>
<evidence type="ECO:0000313" key="4">
    <source>
        <dbReference type="EMBL" id="KFO60293.1"/>
    </source>
</evidence>
<dbReference type="SUPFAM" id="SSF56672">
    <property type="entry name" value="DNA/RNA polymerases"/>
    <property type="match status" value="1"/>
</dbReference>
<dbReference type="PANTHER" id="PTHR33064:SF37">
    <property type="entry name" value="RIBONUCLEASE H"/>
    <property type="match status" value="1"/>
</dbReference>
<dbReference type="InterPro" id="IPR043502">
    <property type="entry name" value="DNA/RNA_pol_sf"/>
</dbReference>
<evidence type="ECO:0000313" key="5">
    <source>
        <dbReference type="Proteomes" id="UP000052976"/>
    </source>
</evidence>
<protein>
    <recommendedName>
        <fullName evidence="2">ribonuclease H</fullName>
        <ecNumber evidence="2">3.1.26.4</ecNumber>
    </recommendedName>
</protein>
<evidence type="ECO:0000256" key="2">
    <source>
        <dbReference type="ARBA" id="ARBA00012180"/>
    </source>
</evidence>
<dbReference type="InterPro" id="IPR051320">
    <property type="entry name" value="Viral_Replic_Matur_Polypro"/>
</dbReference>